<organism evidence="1 2">
    <name type="scientific">Scortum barcoo</name>
    <name type="common">barcoo grunter</name>
    <dbReference type="NCBI Taxonomy" id="214431"/>
    <lineage>
        <taxon>Eukaryota</taxon>
        <taxon>Metazoa</taxon>
        <taxon>Chordata</taxon>
        <taxon>Craniata</taxon>
        <taxon>Vertebrata</taxon>
        <taxon>Euteleostomi</taxon>
        <taxon>Actinopterygii</taxon>
        <taxon>Neopterygii</taxon>
        <taxon>Teleostei</taxon>
        <taxon>Neoteleostei</taxon>
        <taxon>Acanthomorphata</taxon>
        <taxon>Eupercaria</taxon>
        <taxon>Centrarchiformes</taxon>
        <taxon>Terapontoidei</taxon>
        <taxon>Terapontidae</taxon>
        <taxon>Scortum</taxon>
    </lineage>
</organism>
<reference evidence="1" key="1">
    <citation type="submission" date="2022-04" db="EMBL/GenBank/DDBJ databases">
        <title>Jade perch genome.</title>
        <authorList>
            <person name="Chao B."/>
        </authorList>
    </citation>
    <scope>NUCLEOTIDE SEQUENCE</scope>
    <source>
        <strain evidence="1">CB-2022</strain>
    </source>
</reference>
<dbReference type="EMBL" id="CM041549">
    <property type="protein sequence ID" value="KAI3357696.1"/>
    <property type="molecule type" value="Genomic_DNA"/>
</dbReference>
<name>A0ACB8VQE7_9TELE</name>
<gene>
    <name evidence="1" type="ORF">L3Q82_016104</name>
</gene>
<evidence type="ECO:0000313" key="1">
    <source>
        <dbReference type="EMBL" id="KAI3357696.1"/>
    </source>
</evidence>
<comment type="caution">
    <text evidence="1">The sequence shown here is derived from an EMBL/GenBank/DDBJ whole genome shotgun (WGS) entry which is preliminary data.</text>
</comment>
<evidence type="ECO:0000313" key="2">
    <source>
        <dbReference type="Proteomes" id="UP000831701"/>
    </source>
</evidence>
<sequence length="699" mass="75609">MMAPEPLRSAMTLGSAEDTSLALPSDNKLHSGQQRVLDQVHTIKRSKSKPGKNGSPSPSPTTLSPQSFSAFSEFGTFKFSPSKTNGTFSRTNSNMSAGYSKMPFILSFHVNAQKSRTLSSKTTGRRHVSTSGTWENRINTSTWPHTPNGLKLSRSDPALVPPFSPAPVPVNKRSMGFITGEEHSLKSRLNRLSVYSVTDGQTARIVRPPSAQFTTEGKMGSKTSKIEQTSAVNSMVNLSDVTLKEAVSYLSHLEENYQQYGATVIQHATFKEDSAKQEVSQLGGIPTLVALLRSPNAAVNQAAAGALRNLVFKNRDNKLEVQHCGGIAKALQLLKETDSTETQKQITGLLWNLSSADELKGELIATALPALTENVVVPFTCWSDNSANNNIHPDVFYSTTGCLRNLSCAKQKERQAMRECRGLIDSLMTYVQSCVAEENPDDKSVENCACILHNLTYQLESESTECFRQFSSGTGAQFDRKSPTTGCFSPKGNKAQKEFSFDMSKMPMDSTPSGVNWLCHPKAMQTYLSLLGSSKKDATLEACCGALQNLTASKGLGSSAMSQILVQKLGALTYVSPCLKSSNTSLQKTAISLLGNMSRTGSLQTSIAKQILPDLTGLLSSLPRGTSDETISTACSTVRSLMMADTEASKKFVNMDLVSSITDLSKNGSFPKGSQAASLLLYSLWNDKNLQGAVKKVRK</sequence>
<protein>
    <submittedName>
        <fullName evidence="1">Uncharacterized protein</fullName>
    </submittedName>
</protein>
<dbReference type="Proteomes" id="UP000831701">
    <property type="component" value="Chromosome 19"/>
</dbReference>
<proteinExistence type="predicted"/>
<feature type="non-terminal residue" evidence="1">
    <location>
        <position position="699"/>
    </location>
</feature>
<keyword evidence="2" id="KW-1185">Reference proteome</keyword>
<accession>A0ACB8VQE7</accession>